<name>A0ACB9STA4_HOLOL</name>
<sequence>MNISSVTEYKQHNDNPSEDCQKRYAAINQNLNMSTAVYQPSHSNSVSSPYLTSNNIVTSAPTTANKLTVTDNGSPMQDEQQRLKTFTNWPLTFISKNCLAEDGFYYTGKGDIVRCAFCQLEVGYWETGDVPNTEHKRWNPNCPLVKGAIRNNGQNSQSNSSQISMDDCGFNIEHGQRIPEVELPSLLSTLGIESGSNVSYPKYAILDKRVESFKDWPISMKQKPKDLAGAGFFYTGSGDQTICFHCGIGLKDWQENDEPWEEHAMWSSKCLFLRLQKGNEYISQVVAKNAAVLVNKESNSNFNPSTSNGVLEKEACTSLNINIPNPSAISLNCCKTKAATPVNNTNCAQTKDQHEEYVGNVPLCGICYVNERSVLYLPCRHMIACVDCGMTASTCPVCRQEVKAYVKAIMS</sequence>
<accession>A0ACB9STA4</accession>
<dbReference type="EMBL" id="CM043021">
    <property type="protein sequence ID" value="KAI4458455.1"/>
    <property type="molecule type" value="Genomic_DNA"/>
</dbReference>
<protein>
    <submittedName>
        <fullName evidence="1">Inhibitor of apoptosis</fullName>
    </submittedName>
</protein>
<proteinExistence type="predicted"/>
<dbReference type="Proteomes" id="UP001056778">
    <property type="component" value="Chromosome 7"/>
</dbReference>
<comment type="caution">
    <text evidence="1">The sequence shown here is derived from an EMBL/GenBank/DDBJ whole genome shotgun (WGS) entry which is preliminary data.</text>
</comment>
<evidence type="ECO:0000313" key="2">
    <source>
        <dbReference type="Proteomes" id="UP001056778"/>
    </source>
</evidence>
<reference evidence="1" key="1">
    <citation type="submission" date="2022-04" db="EMBL/GenBank/DDBJ databases">
        <title>Chromosome-scale genome assembly of Holotrichia oblita Faldermann.</title>
        <authorList>
            <person name="Rongchong L."/>
        </authorList>
    </citation>
    <scope>NUCLEOTIDE SEQUENCE</scope>
    <source>
        <strain evidence="1">81SQS9</strain>
    </source>
</reference>
<keyword evidence="2" id="KW-1185">Reference proteome</keyword>
<evidence type="ECO:0000313" key="1">
    <source>
        <dbReference type="EMBL" id="KAI4458455.1"/>
    </source>
</evidence>
<gene>
    <name evidence="1" type="ORF">MML48_7g00008134</name>
</gene>
<organism evidence="1 2">
    <name type="scientific">Holotrichia oblita</name>
    <name type="common">Chafer beetle</name>
    <dbReference type="NCBI Taxonomy" id="644536"/>
    <lineage>
        <taxon>Eukaryota</taxon>
        <taxon>Metazoa</taxon>
        <taxon>Ecdysozoa</taxon>
        <taxon>Arthropoda</taxon>
        <taxon>Hexapoda</taxon>
        <taxon>Insecta</taxon>
        <taxon>Pterygota</taxon>
        <taxon>Neoptera</taxon>
        <taxon>Endopterygota</taxon>
        <taxon>Coleoptera</taxon>
        <taxon>Polyphaga</taxon>
        <taxon>Scarabaeiformia</taxon>
        <taxon>Scarabaeidae</taxon>
        <taxon>Melolonthinae</taxon>
        <taxon>Holotrichia</taxon>
    </lineage>
</organism>